<proteinExistence type="predicted"/>
<dbReference type="Proteomes" id="UP000030889">
    <property type="component" value="Unassembled WGS sequence"/>
</dbReference>
<dbReference type="EMBL" id="JRGF01000003">
    <property type="protein sequence ID" value="KHE42559.1"/>
    <property type="molecule type" value="Genomic_DNA"/>
</dbReference>
<evidence type="ECO:0000313" key="2">
    <source>
        <dbReference type="Proteomes" id="UP000030889"/>
    </source>
</evidence>
<reference evidence="1 2" key="1">
    <citation type="submission" date="2014-09" db="EMBL/GenBank/DDBJ databases">
        <title>Alistipes sp. 627, sp. nov., a novel member of the family Rikenellaceae isolated from human faeces.</title>
        <authorList>
            <person name="Shkoporov A.N."/>
            <person name="Chaplin A.V."/>
            <person name="Motuzova O.V."/>
            <person name="Kafarskaia L.I."/>
            <person name="Khokhlova E.V."/>
            <person name="Efimov B.A."/>
        </authorList>
    </citation>
    <scope>NUCLEOTIDE SEQUENCE [LARGE SCALE GENOMIC DNA]</scope>
    <source>
        <strain evidence="1 2">627</strain>
    </source>
</reference>
<gene>
    <name evidence="1" type="ORF">LG35_02910</name>
</gene>
<organism evidence="1 2">
    <name type="scientific">Alistipes inops</name>
    <dbReference type="NCBI Taxonomy" id="1501391"/>
    <lineage>
        <taxon>Bacteria</taxon>
        <taxon>Pseudomonadati</taxon>
        <taxon>Bacteroidota</taxon>
        <taxon>Bacteroidia</taxon>
        <taxon>Bacteroidales</taxon>
        <taxon>Rikenellaceae</taxon>
        <taxon>Alistipes</taxon>
    </lineage>
</organism>
<accession>A0ABR4YJX8</accession>
<name>A0ABR4YJX8_9BACT</name>
<keyword evidence="2" id="KW-1185">Reference proteome</keyword>
<comment type="caution">
    <text evidence="1">The sequence shown here is derived from an EMBL/GenBank/DDBJ whole genome shotgun (WGS) entry which is preliminary data.</text>
</comment>
<sequence>MLLSAGCSGRPESRAVAVNPCGWKSVEEREVSFVNSDTVSLRELSVFAVTGGRCSAGCDSLPLEITVHTPDSLLFIERVVLPFGTDAAEGTVRQRTFRSHGVLRREGTYRFAVSHTSDTPVRGLRAVGIEITETEHGKR</sequence>
<evidence type="ECO:0000313" key="1">
    <source>
        <dbReference type="EMBL" id="KHE42559.1"/>
    </source>
</evidence>
<evidence type="ECO:0008006" key="3">
    <source>
        <dbReference type="Google" id="ProtNLM"/>
    </source>
</evidence>
<protein>
    <recommendedName>
        <fullName evidence="3">Gliding motility-associated lipoprotein GldH</fullName>
    </recommendedName>
</protein>